<sequence length="244" mass="26742">MEYRSFCSEELWPALKDIVCLLVLLAGVACCRGCSSRSVSRSWAFSSPNGEGGDTAVEAAKQAIATGHVEAESVANGVGLTIGEKGGGRLDERCKREMAATTPHASRAVARRRPCAVRRRAARRCRSSPPLTMLDTAWREEGGEMGRAGERKKKRIGFGHLRMTCGAHLAILFDACVVLAKLFVRLRTFGADRWIAHMTAQKRFAIAKGQAGDLQKPEEKNNTVTHLEHSILLWSGLLWKQNVV</sequence>
<dbReference type="EMBL" id="AP004869">
    <property type="protein sequence ID" value="BAD15856.1"/>
    <property type="molecule type" value="Genomic_DNA"/>
</dbReference>
<evidence type="ECO:0000313" key="1">
    <source>
        <dbReference type="EMBL" id="BAD15856.1"/>
    </source>
</evidence>
<gene>
    <name evidence="1" type="primary">P0419A09.24</name>
</gene>
<reference evidence="2" key="2">
    <citation type="journal article" date="2008" name="Nucleic Acids Res.">
        <title>The rice annotation project database (RAP-DB): 2008 update.</title>
        <authorList>
            <consortium name="The rice annotation project (RAP)"/>
        </authorList>
    </citation>
    <scope>GENOME REANNOTATION</scope>
    <source>
        <strain evidence="2">cv. Nipponbare</strain>
    </source>
</reference>
<dbReference type="AlphaFoldDB" id="Q6Z789"/>
<dbReference type="Proteomes" id="UP000000763">
    <property type="component" value="Chromosome 2"/>
</dbReference>
<reference evidence="2" key="1">
    <citation type="journal article" date="2005" name="Nature">
        <title>The map-based sequence of the rice genome.</title>
        <authorList>
            <consortium name="International rice genome sequencing project (IRGSP)"/>
            <person name="Matsumoto T."/>
            <person name="Wu J."/>
            <person name="Kanamori H."/>
            <person name="Katayose Y."/>
            <person name="Fujisawa M."/>
            <person name="Namiki N."/>
            <person name="Mizuno H."/>
            <person name="Yamamoto K."/>
            <person name="Antonio B.A."/>
            <person name="Baba T."/>
            <person name="Sakata K."/>
            <person name="Nagamura Y."/>
            <person name="Aoki H."/>
            <person name="Arikawa K."/>
            <person name="Arita K."/>
            <person name="Bito T."/>
            <person name="Chiden Y."/>
            <person name="Fujitsuka N."/>
            <person name="Fukunaka R."/>
            <person name="Hamada M."/>
            <person name="Harada C."/>
            <person name="Hayashi A."/>
            <person name="Hijishita S."/>
            <person name="Honda M."/>
            <person name="Hosokawa S."/>
            <person name="Ichikawa Y."/>
            <person name="Idonuma A."/>
            <person name="Iijima M."/>
            <person name="Ikeda M."/>
            <person name="Ikeno M."/>
            <person name="Ito K."/>
            <person name="Ito S."/>
            <person name="Ito T."/>
            <person name="Ito Y."/>
            <person name="Ito Y."/>
            <person name="Iwabuchi A."/>
            <person name="Kamiya K."/>
            <person name="Karasawa W."/>
            <person name="Kurita K."/>
            <person name="Katagiri S."/>
            <person name="Kikuta A."/>
            <person name="Kobayashi H."/>
            <person name="Kobayashi N."/>
            <person name="Machita K."/>
            <person name="Maehara T."/>
            <person name="Masukawa M."/>
            <person name="Mizubayashi T."/>
            <person name="Mukai Y."/>
            <person name="Nagasaki H."/>
            <person name="Nagata Y."/>
            <person name="Naito S."/>
            <person name="Nakashima M."/>
            <person name="Nakama Y."/>
            <person name="Nakamichi Y."/>
            <person name="Nakamura M."/>
            <person name="Meguro A."/>
            <person name="Negishi M."/>
            <person name="Ohta I."/>
            <person name="Ohta T."/>
            <person name="Okamoto M."/>
            <person name="Ono N."/>
            <person name="Saji S."/>
            <person name="Sakaguchi M."/>
            <person name="Sakai K."/>
            <person name="Shibata M."/>
            <person name="Shimokawa T."/>
            <person name="Song J."/>
            <person name="Takazaki Y."/>
            <person name="Terasawa K."/>
            <person name="Tsugane M."/>
            <person name="Tsuji K."/>
            <person name="Ueda S."/>
            <person name="Waki K."/>
            <person name="Yamagata H."/>
            <person name="Yamamoto M."/>
            <person name="Yamamoto S."/>
            <person name="Yamane H."/>
            <person name="Yoshiki S."/>
            <person name="Yoshihara R."/>
            <person name="Yukawa K."/>
            <person name="Zhong H."/>
            <person name="Yano M."/>
            <person name="Yuan Q."/>
            <person name="Ouyang S."/>
            <person name="Liu J."/>
            <person name="Jones K.M."/>
            <person name="Gansberger K."/>
            <person name="Moffat K."/>
            <person name="Hill J."/>
            <person name="Bera J."/>
            <person name="Fadrosh D."/>
            <person name="Jin S."/>
            <person name="Johri S."/>
            <person name="Kim M."/>
            <person name="Overton L."/>
            <person name="Reardon M."/>
            <person name="Tsitrin T."/>
            <person name="Vuong H."/>
            <person name="Weaver B."/>
            <person name="Ciecko A."/>
            <person name="Tallon L."/>
            <person name="Jackson J."/>
            <person name="Pai G."/>
            <person name="Aken S.V."/>
            <person name="Utterback T."/>
            <person name="Reidmuller S."/>
            <person name="Feldblyum T."/>
            <person name="Hsiao J."/>
            <person name="Zismann V."/>
            <person name="Iobst S."/>
            <person name="de Vazeille A.R."/>
            <person name="Buell C.R."/>
            <person name="Ying K."/>
            <person name="Li Y."/>
            <person name="Lu T."/>
            <person name="Huang Y."/>
            <person name="Zhao Q."/>
            <person name="Feng Q."/>
            <person name="Zhang L."/>
            <person name="Zhu J."/>
            <person name="Weng Q."/>
            <person name="Mu J."/>
            <person name="Lu Y."/>
            <person name="Fan D."/>
            <person name="Liu Y."/>
            <person name="Guan J."/>
            <person name="Zhang Y."/>
            <person name="Yu S."/>
            <person name="Liu X."/>
            <person name="Zhang Y."/>
            <person name="Hong G."/>
            <person name="Han B."/>
            <person name="Choisne N."/>
            <person name="Demange N."/>
            <person name="Orjeda G."/>
            <person name="Samain S."/>
            <person name="Cattolico L."/>
            <person name="Pelletier E."/>
            <person name="Couloux A."/>
            <person name="Segurens B."/>
            <person name="Wincker P."/>
            <person name="D'Hont A."/>
            <person name="Scarpelli C."/>
            <person name="Weissenbach J."/>
            <person name="Salanoubat M."/>
            <person name="Quetier F."/>
            <person name="Yu Y."/>
            <person name="Kim H.R."/>
            <person name="Rambo T."/>
            <person name="Currie J."/>
            <person name="Collura K."/>
            <person name="Luo M."/>
            <person name="Yang T."/>
            <person name="Ammiraju J.S.S."/>
            <person name="Engler F."/>
            <person name="Soderlund C."/>
            <person name="Wing R.A."/>
            <person name="Palmer L.E."/>
            <person name="de la Bastide M."/>
            <person name="Spiegel L."/>
            <person name="Nascimento L."/>
            <person name="Zutavern T."/>
            <person name="O'Shaughnessy A."/>
            <person name="Dike S."/>
            <person name="Dedhia N."/>
            <person name="Preston R."/>
            <person name="Balija V."/>
            <person name="McCombie W.R."/>
            <person name="Chow T."/>
            <person name="Chen H."/>
            <person name="Chung M."/>
            <person name="Chen C."/>
            <person name="Shaw J."/>
            <person name="Wu H."/>
            <person name="Hsiao K."/>
            <person name="Chao Y."/>
            <person name="Chu M."/>
            <person name="Cheng C."/>
            <person name="Hour A."/>
            <person name="Lee P."/>
            <person name="Lin S."/>
            <person name="Lin Y."/>
            <person name="Liou J."/>
            <person name="Liu S."/>
            <person name="Hsing Y."/>
            <person name="Raghuvanshi S."/>
            <person name="Mohanty A."/>
            <person name="Bharti A.K."/>
            <person name="Gaur A."/>
            <person name="Gupta V."/>
            <person name="Kumar D."/>
            <person name="Ravi V."/>
            <person name="Vij S."/>
            <person name="Kapur A."/>
            <person name="Khurana P."/>
            <person name="Khurana P."/>
            <person name="Khurana J.P."/>
            <person name="Tyagi A.K."/>
            <person name="Gaikwad K."/>
            <person name="Singh A."/>
            <person name="Dalal V."/>
            <person name="Srivastava S."/>
            <person name="Dixit A."/>
            <person name="Pal A.K."/>
            <person name="Ghazi I.A."/>
            <person name="Yadav M."/>
            <person name="Pandit A."/>
            <person name="Bhargava A."/>
            <person name="Sureshbabu K."/>
            <person name="Batra K."/>
            <person name="Sharma T.R."/>
            <person name="Mohapatra T."/>
            <person name="Singh N.K."/>
            <person name="Messing J."/>
            <person name="Nelson A.B."/>
            <person name="Fuks G."/>
            <person name="Kavchok S."/>
            <person name="Keizer G."/>
            <person name="Linton E."/>
            <person name="Llaca V."/>
            <person name="Song R."/>
            <person name="Tanyolac B."/>
            <person name="Young S."/>
            <person name="Ho-Il K."/>
            <person name="Hahn J.H."/>
            <person name="Sangsakoo G."/>
            <person name="Vanavichit A."/>
            <person name="de Mattos Luiz.A.T."/>
            <person name="Zimmer P.D."/>
            <person name="Malone G."/>
            <person name="Dellagostin O."/>
            <person name="de Oliveira A.C."/>
            <person name="Bevan M."/>
            <person name="Bancroft I."/>
            <person name="Minx P."/>
            <person name="Cordum H."/>
            <person name="Wilson R."/>
            <person name="Cheng Z."/>
            <person name="Jin W."/>
            <person name="Jiang J."/>
            <person name="Leong S.A."/>
            <person name="Iwama H."/>
            <person name="Gojobori T."/>
            <person name="Itoh T."/>
            <person name="Niimura Y."/>
            <person name="Fujii Y."/>
            <person name="Habara T."/>
            <person name="Sakai H."/>
            <person name="Sato Y."/>
            <person name="Wilson G."/>
            <person name="Kumar K."/>
            <person name="McCouch S."/>
            <person name="Juretic N."/>
            <person name="Hoen D."/>
            <person name="Wright S."/>
            <person name="Bruskiewich R."/>
            <person name="Bureau T."/>
            <person name="Miyao A."/>
            <person name="Hirochika H."/>
            <person name="Nishikawa T."/>
            <person name="Kadowaki K."/>
            <person name="Sugiura M."/>
            <person name="Burr B."/>
            <person name="Sasaki T."/>
        </authorList>
    </citation>
    <scope>NUCLEOTIDE SEQUENCE [LARGE SCALE GENOMIC DNA]</scope>
    <source>
        <strain evidence="2">cv. Nipponbare</strain>
    </source>
</reference>
<name>Q6Z789_ORYSJ</name>
<organism evidence="1 2">
    <name type="scientific">Oryza sativa subsp. japonica</name>
    <name type="common">Rice</name>
    <dbReference type="NCBI Taxonomy" id="39947"/>
    <lineage>
        <taxon>Eukaryota</taxon>
        <taxon>Viridiplantae</taxon>
        <taxon>Streptophyta</taxon>
        <taxon>Embryophyta</taxon>
        <taxon>Tracheophyta</taxon>
        <taxon>Spermatophyta</taxon>
        <taxon>Magnoliopsida</taxon>
        <taxon>Liliopsida</taxon>
        <taxon>Poales</taxon>
        <taxon>Poaceae</taxon>
        <taxon>BOP clade</taxon>
        <taxon>Oryzoideae</taxon>
        <taxon>Oryzeae</taxon>
        <taxon>Oryzinae</taxon>
        <taxon>Oryza</taxon>
        <taxon>Oryza sativa</taxon>
    </lineage>
</organism>
<accession>Q6Z789</accession>
<proteinExistence type="predicted"/>
<dbReference type="PROSITE" id="PS51257">
    <property type="entry name" value="PROKAR_LIPOPROTEIN"/>
    <property type="match status" value="1"/>
</dbReference>
<protein>
    <submittedName>
        <fullName evidence="1">Uncharacterized protein</fullName>
    </submittedName>
</protein>
<evidence type="ECO:0000313" key="2">
    <source>
        <dbReference type="Proteomes" id="UP000000763"/>
    </source>
</evidence>